<protein>
    <recommendedName>
        <fullName evidence="3">Polyprotein</fullName>
    </recommendedName>
</protein>
<evidence type="ECO:0000313" key="1">
    <source>
        <dbReference type="EMBL" id="CAK7894087.1"/>
    </source>
</evidence>
<dbReference type="AlphaFoldDB" id="A0AAV1SZ62"/>
<comment type="caution">
    <text evidence="1">The sequence shown here is derived from an EMBL/GenBank/DDBJ whole genome shotgun (WGS) entry which is preliminary data.</text>
</comment>
<proteinExistence type="predicted"/>
<dbReference type="EMBL" id="CAKLBY020000004">
    <property type="protein sequence ID" value="CAK7894087.1"/>
    <property type="molecule type" value="Genomic_DNA"/>
</dbReference>
<sequence length="147" mass="16648">MIVSRNEGNKINLASWSDSDYAADKVDRKSVTGGVLTMDVEAEFASASHVVRKLLGLRELMREIGFQVEAPMSMLMDNQSVIRQLETEGSVSSVKHVDVRIKFICDYARKVIVRPMFVESSIMKEDLLKKVLPVPRVAELRKMFNLM</sequence>
<reference evidence="1" key="1">
    <citation type="submission" date="2024-01" db="EMBL/GenBank/DDBJ databases">
        <authorList>
            <person name="Webb A."/>
        </authorList>
    </citation>
    <scope>NUCLEOTIDE SEQUENCE</scope>
    <source>
        <strain evidence="1">Pm1</strain>
    </source>
</reference>
<accession>A0AAV1SZ62</accession>
<gene>
    <name evidence="1" type="ORF">PM001_LOCUS729</name>
</gene>
<evidence type="ECO:0000313" key="2">
    <source>
        <dbReference type="Proteomes" id="UP001162060"/>
    </source>
</evidence>
<organism evidence="1 2">
    <name type="scientific">Peronospora matthiolae</name>
    <dbReference type="NCBI Taxonomy" id="2874970"/>
    <lineage>
        <taxon>Eukaryota</taxon>
        <taxon>Sar</taxon>
        <taxon>Stramenopiles</taxon>
        <taxon>Oomycota</taxon>
        <taxon>Peronosporomycetes</taxon>
        <taxon>Peronosporales</taxon>
        <taxon>Peronosporaceae</taxon>
        <taxon>Peronospora</taxon>
    </lineage>
</organism>
<name>A0AAV1SZ62_9STRA</name>
<evidence type="ECO:0008006" key="3">
    <source>
        <dbReference type="Google" id="ProtNLM"/>
    </source>
</evidence>
<dbReference type="CDD" id="cd09272">
    <property type="entry name" value="RNase_HI_RT_Ty1"/>
    <property type="match status" value="1"/>
</dbReference>
<dbReference type="Proteomes" id="UP001162060">
    <property type="component" value="Unassembled WGS sequence"/>
</dbReference>